<dbReference type="OrthoDB" id="10668911at2759"/>
<dbReference type="Proteomes" id="UP000095751">
    <property type="component" value="Unassembled WGS sequence"/>
</dbReference>
<feature type="compositionally biased region" description="Acidic residues" evidence="1">
    <location>
        <begin position="242"/>
        <end position="280"/>
    </location>
</feature>
<accession>A0A1E7FWZ5</accession>
<evidence type="ECO:0000256" key="2">
    <source>
        <dbReference type="SAM" id="Phobius"/>
    </source>
</evidence>
<evidence type="ECO:0000313" key="3">
    <source>
        <dbReference type="EMBL" id="OEU22654.1"/>
    </source>
</evidence>
<dbReference type="KEGG" id="fcy:FRACYDRAFT_232812"/>
<feature type="compositionally biased region" description="Low complexity" evidence="1">
    <location>
        <begin position="94"/>
        <end position="108"/>
    </location>
</feature>
<evidence type="ECO:0000256" key="1">
    <source>
        <dbReference type="SAM" id="MobiDB-lite"/>
    </source>
</evidence>
<sequence length="280" mass="30699">MTTEQEMENIVDPVYTDNSNTLNPLQKLMEGFCKKGAERVIGLTESDQDQKNCTDKVGTIKSNLPKAISELTTDGLTNDNSKAPTNPSPTSPDTTTATTTTTTTTTTTKQESRPEIEVSKRVTMMRRKRGIENFIMACIFVLTTLLSLKKLGFTTTDFGDFISVVGGSGGSNNYDDTGSSSSSSKSWIHIFDKKLLSIEKGKIEVKKTVTTTTTTEEQPTSIDETAAPPESVPAAEEKGNIDEEDATEDDSYDSYDDDDEEDATEDDSYDSYDDDDEEKD</sequence>
<feature type="compositionally biased region" description="Polar residues" evidence="1">
    <location>
        <begin position="72"/>
        <end position="85"/>
    </location>
</feature>
<reference evidence="3 4" key="1">
    <citation type="submission" date="2016-09" db="EMBL/GenBank/DDBJ databases">
        <title>Extensive genetic diversity and differential bi-allelic expression allows diatom success in the polar Southern Ocean.</title>
        <authorList>
            <consortium name="DOE Joint Genome Institute"/>
            <person name="Mock T."/>
            <person name="Otillar R.P."/>
            <person name="Strauss J."/>
            <person name="Dupont C."/>
            <person name="Frickenhaus S."/>
            <person name="Maumus F."/>
            <person name="Mcmullan M."/>
            <person name="Sanges R."/>
            <person name="Schmutz J."/>
            <person name="Toseland A."/>
            <person name="Valas R."/>
            <person name="Veluchamy A."/>
            <person name="Ward B.J."/>
            <person name="Allen A."/>
            <person name="Barry K."/>
            <person name="Falciatore A."/>
            <person name="Ferrante M."/>
            <person name="Fortunato A.E."/>
            <person name="Gloeckner G."/>
            <person name="Gruber A."/>
            <person name="Hipkin R."/>
            <person name="Janech M."/>
            <person name="Kroth P."/>
            <person name="Leese F."/>
            <person name="Lindquist E."/>
            <person name="Lyon B.R."/>
            <person name="Martin J."/>
            <person name="Mayer C."/>
            <person name="Parker M."/>
            <person name="Quesneville H."/>
            <person name="Raymond J."/>
            <person name="Uhlig C."/>
            <person name="Valentin K.U."/>
            <person name="Worden A.Z."/>
            <person name="Armbrust E.V."/>
            <person name="Bowler C."/>
            <person name="Green B."/>
            <person name="Moulton V."/>
            <person name="Van Oosterhout C."/>
            <person name="Grigoriev I."/>
        </authorList>
    </citation>
    <scope>NUCLEOTIDE SEQUENCE [LARGE SCALE GENOMIC DNA]</scope>
    <source>
        <strain evidence="3 4">CCMP1102</strain>
    </source>
</reference>
<feature type="region of interest" description="Disordered" evidence="1">
    <location>
        <begin position="209"/>
        <end position="280"/>
    </location>
</feature>
<dbReference type="EMBL" id="KV784353">
    <property type="protein sequence ID" value="OEU22654.1"/>
    <property type="molecule type" value="Genomic_DNA"/>
</dbReference>
<keyword evidence="2" id="KW-1133">Transmembrane helix</keyword>
<evidence type="ECO:0000313" key="4">
    <source>
        <dbReference type="Proteomes" id="UP000095751"/>
    </source>
</evidence>
<feature type="compositionally biased region" description="Low complexity" evidence="1">
    <location>
        <begin position="224"/>
        <end position="234"/>
    </location>
</feature>
<dbReference type="InParanoid" id="A0A1E7FWZ5"/>
<gene>
    <name evidence="3" type="ORF">FRACYDRAFT_232812</name>
</gene>
<keyword evidence="2" id="KW-0812">Transmembrane</keyword>
<protein>
    <submittedName>
        <fullName evidence="3">Uncharacterized protein</fullName>
    </submittedName>
</protein>
<keyword evidence="2" id="KW-0472">Membrane</keyword>
<organism evidence="3 4">
    <name type="scientific">Fragilariopsis cylindrus CCMP1102</name>
    <dbReference type="NCBI Taxonomy" id="635003"/>
    <lineage>
        <taxon>Eukaryota</taxon>
        <taxon>Sar</taxon>
        <taxon>Stramenopiles</taxon>
        <taxon>Ochrophyta</taxon>
        <taxon>Bacillariophyta</taxon>
        <taxon>Bacillariophyceae</taxon>
        <taxon>Bacillariophycidae</taxon>
        <taxon>Bacillariales</taxon>
        <taxon>Bacillariaceae</taxon>
        <taxon>Fragilariopsis</taxon>
    </lineage>
</organism>
<keyword evidence="4" id="KW-1185">Reference proteome</keyword>
<feature type="transmembrane region" description="Helical" evidence="2">
    <location>
        <begin position="130"/>
        <end position="148"/>
    </location>
</feature>
<dbReference type="AlphaFoldDB" id="A0A1E7FWZ5"/>
<feature type="region of interest" description="Disordered" evidence="1">
    <location>
        <begin position="72"/>
        <end position="116"/>
    </location>
</feature>
<proteinExistence type="predicted"/>
<name>A0A1E7FWZ5_9STRA</name>